<evidence type="ECO:0000313" key="3">
    <source>
        <dbReference type="Proteomes" id="UP000053268"/>
    </source>
</evidence>
<sequence length="342" mass="38888">MRTQAGTRERAVAALQLEPTAKDFSSYYRCGSEGSRDPKYSVTSHATAVPRQDLQRMSSATYTHIVDDNSDVIRKPSNDDTKPKFELGSNNSFIVVRNTTSSILCSPSRVKFREPHVSSTNVSKTLKVTFSNEPPDKDFTKLFPKNSKVGFKIEKLPKKISKSSEEKETTPAQLVEKRSSCLKTDQRKPKRTESVDSEARPWRTSDDKKAEKVEFVDDCRRVLYNEGIDDAAASRASLRARSSTPVLLDRIGSWDWCNRDGVPFTYGHKSRYHRSCLEDTFKRYWLESHSGSRSKCSLQACRNCSRDLMPLALCRSSSLWQSRRHLSSASDTESNRSLLRYN</sequence>
<gene>
    <name evidence="2" type="ORF">RR46_02147</name>
</gene>
<organism evidence="2 3">
    <name type="scientific">Papilio xuthus</name>
    <name type="common">Asian swallowtail butterfly</name>
    <dbReference type="NCBI Taxonomy" id="66420"/>
    <lineage>
        <taxon>Eukaryota</taxon>
        <taxon>Metazoa</taxon>
        <taxon>Ecdysozoa</taxon>
        <taxon>Arthropoda</taxon>
        <taxon>Hexapoda</taxon>
        <taxon>Insecta</taxon>
        <taxon>Pterygota</taxon>
        <taxon>Neoptera</taxon>
        <taxon>Endopterygota</taxon>
        <taxon>Lepidoptera</taxon>
        <taxon>Glossata</taxon>
        <taxon>Ditrysia</taxon>
        <taxon>Papilionoidea</taxon>
        <taxon>Papilionidae</taxon>
        <taxon>Papilioninae</taxon>
        <taxon>Papilio</taxon>
    </lineage>
</organism>
<dbReference type="Proteomes" id="UP000053268">
    <property type="component" value="Unassembled WGS sequence"/>
</dbReference>
<reference evidence="2 3" key="1">
    <citation type="journal article" date="2015" name="Nat. Commun.">
        <title>Outbred genome sequencing and CRISPR/Cas9 gene editing in butterflies.</title>
        <authorList>
            <person name="Li X."/>
            <person name="Fan D."/>
            <person name="Zhang W."/>
            <person name="Liu G."/>
            <person name="Zhang L."/>
            <person name="Zhao L."/>
            <person name="Fang X."/>
            <person name="Chen L."/>
            <person name="Dong Y."/>
            <person name="Chen Y."/>
            <person name="Ding Y."/>
            <person name="Zhao R."/>
            <person name="Feng M."/>
            <person name="Zhu Y."/>
            <person name="Feng Y."/>
            <person name="Jiang X."/>
            <person name="Zhu D."/>
            <person name="Xiang H."/>
            <person name="Feng X."/>
            <person name="Li S."/>
            <person name="Wang J."/>
            <person name="Zhang G."/>
            <person name="Kronforst M.R."/>
            <person name="Wang W."/>
        </authorList>
    </citation>
    <scope>NUCLEOTIDE SEQUENCE [LARGE SCALE GENOMIC DNA]</scope>
    <source>
        <strain evidence="2">Ya'a_city_454_Px</strain>
        <tissue evidence="2">Whole body</tissue>
    </source>
</reference>
<evidence type="ECO:0000256" key="1">
    <source>
        <dbReference type="SAM" id="MobiDB-lite"/>
    </source>
</evidence>
<accession>A0A194QPV6</accession>
<proteinExistence type="predicted"/>
<dbReference type="EMBL" id="KQ458671">
    <property type="protein sequence ID" value="KPJ05531.1"/>
    <property type="molecule type" value="Genomic_DNA"/>
</dbReference>
<evidence type="ECO:0000313" key="2">
    <source>
        <dbReference type="EMBL" id="KPJ05531.1"/>
    </source>
</evidence>
<keyword evidence="3" id="KW-1185">Reference proteome</keyword>
<protein>
    <submittedName>
        <fullName evidence="2">Uncharacterized protein</fullName>
    </submittedName>
</protein>
<feature type="region of interest" description="Disordered" evidence="1">
    <location>
        <begin position="160"/>
        <end position="203"/>
    </location>
</feature>
<name>A0A194QPV6_PAPXU</name>
<dbReference type="AlphaFoldDB" id="A0A194QPV6"/>